<dbReference type="NCBIfam" id="TIGR01292">
    <property type="entry name" value="TRX_reduct"/>
    <property type="match status" value="1"/>
</dbReference>
<accession>A0A2N6SEJ9</accession>
<evidence type="ECO:0000256" key="6">
    <source>
        <dbReference type="ARBA" id="ARBA00023002"/>
    </source>
</evidence>
<comment type="subunit">
    <text evidence="2 10">Homodimer.</text>
</comment>
<dbReference type="EC" id="1.8.1.9" evidence="10"/>
<protein>
    <recommendedName>
        <fullName evidence="3 10">Thioredoxin reductase</fullName>
        <ecNumber evidence="10">1.8.1.9</ecNumber>
    </recommendedName>
</protein>
<proteinExistence type="inferred from homology"/>
<dbReference type="Gene3D" id="3.50.50.60">
    <property type="entry name" value="FAD/NAD(P)-binding domain"/>
    <property type="match status" value="2"/>
</dbReference>
<evidence type="ECO:0000256" key="11">
    <source>
        <dbReference type="RuleBase" id="RU003881"/>
    </source>
</evidence>
<dbReference type="EMBL" id="PNGT01000005">
    <property type="protein sequence ID" value="PMC52337.1"/>
    <property type="molecule type" value="Genomic_DNA"/>
</dbReference>
<comment type="cofactor">
    <cofactor evidence="11">
        <name>FAD</name>
        <dbReference type="ChEBI" id="CHEBI:57692"/>
    </cofactor>
    <text evidence="11">Binds 1 FAD per subunit.</text>
</comment>
<evidence type="ECO:0000313" key="14">
    <source>
        <dbReference type="Proteomes" id="UP000235670"/>
    </source>
</evidence>
<evidence type="ECO:0000256" key="3">
    <source>
        <dbReference type="ARBA" id="ARBA00018719"/>
    </source>
</evidence>
<comment type="catalytic activity">
    <reaction evidence="9 10">
        <text>[thioredoxin]-dithiol + NADP(+) = [thioredoxin]-disulfide + NADPH + H(+)</text>
        <dbReference type="Rhea" id="RHEA:20345"/>
        <dbReference type="Rhea" id="RHEA-COMP:10698"/>
        <dbReference type="Rhea" id="RHEA-COMP:10700"/>
        <dbReference type="ChEBI" id="CHEBI:15378"/>
        <dbReference type="ChEBI" id="CHEBI:29950"/>
        <dbReference type="ChEBI" id="CHEBI:50058"/>
        <dbReference type="ChEBI" id="CHEBI:57783"/>
        <dbReference type="ChEBI" id="CHEBI:58349"/>
        <dbReference type="EC" id="1.8.1.9"/>
    </reaction>
</comment>
<dbReference type="STRING" id="84135.GCA_001052115_00356"/>
<evidence type="ECO:0000313" key="13">
    <source>
        <dbReference type="EMBL" id="PMC52337.1"/>
    </source>
</evidence>
<dbReference type="GO" id="GO:0005737">
    <property type="term" value="C:cytoplasm"/>
    <property type="evidence" value="ECO:0007669"/>
    <property type="project" value="InterPro"/>
</dbReference>
<dbReference type="PRINTS" id="PR00368">
    <property type="entry name" value="FADPNR"/>
</dbReference>
<sequence length="307" mass="33607">MTEKIYDLIIVGAGPAGMTASIYASRANMSVLMLERKYPGGQMQSTEEIENYTGYEHITGPELSEKMFEHSKKFGTEFAFGNITKIEVKEDLKYVTAGSTVYIAKTVIVATGSEHRNLNVPGEEEFSGKGVSYCAVCDGAFFRNKEVVVVGGGDSAVEEALYLSNLVSKVTIVHRRDELRAQKILQDRAFAKDNIEFIWDSVVTEIKGERKVSSVEIRNVKTEEISSISADGIFIYVGMIPQTNDFTDLGITNSSGYIPTNEKLETTIPGIFAAGDVREKEIRQVVTATSDGAIAAQGAYSFVESLK</sequence>
<gene>
    <name evidence="13" type="primary">trxB</name>
    <name evidence="13" type="ORF">CJ218_05740</name>
</gene>
<dbReference type="InterPro" id="IPR050097">
    <property type="entry name" value="Ferredoxin-NADP_redctase_2"/>
</dbReference>
<evidence type="ECO:0000256" key="7">
    <source>
        <dbReference type="ARBA" id="ARBA00023157"/>
    </source>
</evidence>
<dbReference type="GO" id="GO:0004791">
    <property type="term" value="F:thioredoxin-disulfide reductase (NADPH) activity"/>
    <property type="evidence" value="ECO:0007669"/>
    <property type="project" value="UniProtKB-UniRule"/>
</dbReference>
<evidence type="ECO:0000256" key="9">
    <source>
        <dbReference type="ARBA" id="ARBA00048132"/>
    </source>
</evidence>
<evidence type="ECO:0000256" key="8">
    <source>
        <dbReference type="ARBA" id="ARBA00023284"/>
    </source>
</evidence>
<evidence type="ECO:0000256" key="5">
    <source>
        <dbReference type="ARBA" id="ARBA00022827"/>
    </source>
</evidence>
<dbReference type="InterPro" id="IPR023753">
    <property type="entry name" value="FAD/NAD-binding_dom"/>
</dbReference>
<evidence type="ECO:0000256" key="4">
    <source>
        <dbReference type="ARBA" id="ARBA00022630"/>
    </source>
</evidence>
<feature type="domain" description="FAD/NAD(P)-binding" evidence="12">
    <location>
        <begin position="6"/>
        <end position="292"/>
    </location>
</feature>
<evidence type="ECO:0000256" key="1">
    <source>
        <dbReference type="ARBA" id="ARBA00009333"/>
    </source>
</evidence>
<reference evidence="13 14" key="1">
    <citation type="submission" date="2017-09" db="EMBL/GenBank/DDBJ databases">
        <title>Bacterial strain isolated from the female urinary microbiota.</title>
        <authorList>
            <person name="Thomas-White K."/>
            <person name="Kumar N."/>
            <person name="Forster S."/>
            <person name="Putonti C."/>
            <person name="Lawley T."/>
            <person name="Wolfe A.J."/>
        </authorList>
    </citation>
    <scope>NUCLEOTIDE SEQUENCE [LARGE SCALE GENOMIC DNA]</scope>
    <source>
        <strain evidence="13 14">UMB0186</strain>
    </source>
</reference>
<dbReference type="Pfam" id="PF07992">
    <property type="entry name" value="Pyr_redox_2"/>
    <property type="match status" value="1"/>
</dbReference>
<keyword evidence="5 10" id="KW-0274">FAD</keyword>
<keyword evidence="7" id="KW-1015">Disulfide bond</keyword>
<dbReference type="OrthoDB" id="9806179at2"/>
<organism evidence="13 14">
    <name type="scientific">Gemella sanguinis</name>
    <dbReference type="NCBI Taxonomy" id="84135"/>
    <lineage>
        <taxon>Bacteria</taxon>
        <taxon>Bacillati</taxon>
        <taxon>Bacillota</taxon>
        <taxon>Bacilli</taxon>
        <taxon>Bacillales</taxon>
        <taxon>Gemellaceae</taxon>
        <taxon>Gemella</taxon>
    </lineage>
</organism>
<dbReference type="Proteomes" id="UP000235670">
    <property type="component" value="Unassembled WGS sequence"/>
</dbReference>
<dbReference type="SUPFAM" id="SSF51905">
    <property type="entry name" value="FAD/NAD(P)-binding domain"/>
    <property type="match status" value="1"/>
</dbReference>
<dbReference type="PANTHER" id="PTHR48105">
    <property type="entry name" value="THIOREDOXIN REDUCTASE 1-RELATED-RELATED"/>
    <property type="match status" value="1"/>
</dbReference>
<dbReference type="InterPro" id="IPR036188">
    <property type="entry name" value="FAD/NAD-bd_sf"/>
</dbReference>
<keyword evidence="4 10" id="KW-0285">Flavoprotein</keyword>
<keyword evidence="11" id="KW-0521">NADP</keyword>
<dbReference type="AlphaFoldDB" id="A0A2N6SEJ9"/>
<name>A0A2N6SEJ9_9BACL</name>
<dbReference type="GO" id="GO:0019430">
    <property type="term" value="P:removal of superoxide radicals"/>
    <property type="evidence" value="ECO:0007669"/>
    <property type="project" value="UniProtKB-UniRule"/>
</dbReference>
<comment type="caution">
    <text evidence="13">The sequence shown here is derived from an EMBL/GenBank/DDBJ whole genome shotgun (WGS) entry which is preliminary data.</text>
</comment>
<keyword evidence="6 10" id="KW-0560">Oxidoreductase</keyword>
<dbReference type="InterPro" id="IPR008255">
    <property type="entry name" value="Pyr_nucl-diS_OxRdtase_2_AS"/>
</dbReference>
<evidence type="ECO:0000256" key="10">
    <source>
        <dbReference type="RuleBase" id="RU003880"/>
    </source>
</evidence>
<evidence type="ECO:0000259" key="12">
    <source>
        <dbReference type="Pfam" id="PF07992"/>
    </source>
</evidence>
<evidence type="ECO:0000256" key="2">
    <source>
        <dbReference type="ARBA" id="ARBA00011738"/>
    </source>
</evidence>
<dbReference type="RefSeq" id="WP_102189927.1">
    <property type="nucleotide sequence ID" value="NZ_CAUTAO010000004.1"/>
</dbReference>
<dbReference type="InterPro" id="IPR005982">
    <property type="entry name" value="Thioredox_Rdtase"/>
</dbReference>
<dbReference type="PRINTS" id="PR00469">
    <property type="entry name" value="PNDRDTASEII"/>
</dbReference>
<comment type="similarity">
    <text evidence="1 10">Belongs to the class-II pyridine nucleotide-disulfide oxidoreductase family.</text>
</comment>
<dbReference type="PROSITE" id="PS00573">
    <property type="entry name" value="PYRIDINE_REDOX_2"/>
    <property type="match status" value="1"/>
</dbReference>
<keyword evidence="8 10" id="KW-0676">Redox-active center</keyword>